<dbReference type="Gene3D" id="2.40.260.10">
    <property type="entry name" value="Sortase"/>
    <property type="match status" value="1"/>
</dbReference>
<evidence type="ECO:0000313" key="3">
    <source>
        <dbReference type="Proteomes" id="UP001230317"/>
    </source>
</evidence>
<sequence length="236" mass="25608">MPRHRKKPSGWDRVKDAWKSSWTLRIAAGIVVTLLVISSIDRSISPPEGLETNEVSAEQAPVIEPSAAVEMFIPAIDVHAKFDDDNCRVLDGAINPDTMDRACTYTANDRPYSLPGTNAEDIVVIAGHTGAGVPAVFNKLYDGAANEHKVSIGDKLYVRTKNSDQNWLIYTATDLHDPDKQGLAGDSSVWGEDAMPGRLLTISCIQPANPLEAAVRNAVVGWQYEGTTHTAEDKKA</sequence>
<keyword evidence="1" id="KW-0812">Transmembrane</keyword>
<dbReference type="InterPro" id="IPR023365">
    <property type="entry name" value="Sortase_dom-sf"/>
</dbReference>
<comment type="caution">
    <text evidence="2">The sequence shown here is derived from an EMBL/GenBank/DDBJ whole genome shotgun (WGS) entry which is preliminary data.</text>
</comment>
<gene>
    <name evidence="2" type="ORF">QPX58_09760</name>
</gene>
<dbReference type="RefSeq" id="WP_039885905.1">
    <property type="nucleotide sequence ID" value="NZ_JASNVC010000008.1"/>
</dbReference>
<dbReference type="EMBL" id="JASNVU010000013">
    <property type="protein sequence ID" value="MDK4335692.1"/>
    <property type="molecule type" value="Genomic_DNA"/>
</dbReference>
<dbReference type="AlphaFoldDB" id="A0AAP4FCQ4"/>
<keyword evidence="1" id="KW-0472">Membrane</keyword>
<name>A0AAP4FCQ4_9CORY</name>
<evidence type="ECO:0000256" key="1">
    <source>
        <dbReference type="SAM" id="Phobius"/>
    </source>
</evidence>
<protein>
    <recommendedName>
        <fullName evidence="4">Sortase</fullName>
    </recommendedName>
</protein>
<keyword evidence="1" id="KW-1133">Transmembrane helix</keyword>
<dbReference type="Proteomes" id="UP001230317">
    <property type="component" value="Unassembled WGS sequence"/>
</dbReference>
<organism evidence="2 3">
    <name type="scientific">Corynebacterium accolens</name>
    <dbReference type="NCBI Taxonomy" id="38284"/>
    <lineage>
        <taxon>Bacteria</taxon>
        <taxon>Bacillati</taxon>
        <taxon>Actinomycetota</taxon>
        <taxon>Actinomycetes</taxon>
        <taxon>Mycobacteriales</taxon>
        <taxon>Corynebacteriaceae</taxon>
        <taxon>Corynebacterium</taxon>
    </lineage>
</organism>
<evidence type="ECO:0008006" key="4">
    <source>
        <dbReference type="Google" id="ProtNLM"/>
    </source>
</evidence>
<evidence type="ECO:0000313" key="2">
    <source>
        <dbReference type="EMBL" id="MDK4335692.1"/>
    </source>
</evidence>
<feature type="transmembrane region" description="Helical" evidence="1">
    <location>
        <begin position="21"/>
        <end position="40"/>
    </location>
</feature>
<proteinExistence type="predicted"/>
<reference evidence="2" key="1">
    <citation type="submission" date="2023-05" db="EMBL/GenBank/DDBJ databases">
        <title>Metabolic capabilities are highly conserved among human nasal-associated Corynebacterium species in pangenomic analyses.</title>
        <authorList>
            <person name="Tran T.H."/>
            <person name="Roberts A.Q."/>
            <person name="Escapa I.F."/>
            <person name="Gao W."/>
            <person name="Conlan S."/>
            <person name="Kong H."/>
            <person name="Segre J.A."/>
            <person name="Kelly M.S."/>
            <person name="Lemon K.P."/>
        </authorList>
    </citation>
    <scope>NUCLEOTIDE SEQUENCE</scope>
    <source>
        <strain evidence="2">KPL2618</strain>
    </source>
</reference>
<accession>A0AAP4FCQ4</accession>